<evidence type="ECO:0000256" key="1">
    <source>
        <dbReference type="SAM" id="Phobius"/>
    </source>
</evidence>
<protein>
    <submittedName>
        <fullName evidence="3">Glycerophosphoryl diester phosphodiesterase</fullName>
    </submittedName>
</protein>
<dbReference type="SUPFAM" id="SSF51695">
    <property type="entry name" value="PLC-like phosphodiesterases"/>
    <property type="match status" value="1"/>
</dbReference>
<keyword evidence="1" id="KW-1133">Transmembrane helix</keyword>
<proteinExistence type="predicted"/>
<feature type="domain" description="GP-PDE" evidence="2">
    <location>
        <begin position="38"/>
        <end position="273"/>
    </location>
</feature>
<dbReference type="GO" id="GO:0008081">
    <property type="term" value="F:phosphoric diester hydrolase activity"/>
    <property type="evidence" value="ECO:0007669"/>
    <property type="project" value="InterPro"/>
</dbReference>
<dbReference type="Pfam" id="PF03009">
    <property type="entry name" value="GDPD"/>
    <property type="match status" value="1"/>
</dbReference>
<dbReference type="AlphaFoldDB" id="A0A1M6JKW0"/>
<evidence type="ECO:0000313" key="4">
    <source>
        <dbReference type="Proteomes" id="UP000184301"/>
    </source>
</evidence>
<sequence length="273" mass="31915">MLHTGIIILLIILTFLGGYSYMICPNLKRKEKFAPYMHIEWAHRGLHNKEQMIPENSMAAFRNAVDHNYGIELDVHLTKDTKIVVFHDDDLKRVCGVDGTIEKLTYEELRKYSLQGTYEKIPLLSEVLDYVDGRVPLLIEIKMQNRNTRVCKYLRQELAGYKGEYLIQSFNSLAIRWYKVNCPGILRGQLASNLTADDKSTPYVLRFIVKNLLANAFCKPDFISYKLKDSCNPSFWINQHIYRVPTAAWTLRTPEALEEAKKRFEMYIFEKNY</sequence>
<name>A0A1M6JKW0_9FIRM</name>
<evidence type="ECO:0000259" key="2">
    <source>
        <dbReference type="PROSITE" id="PS51704"/>
    </source>
</evidence>
<dbReference type="InterPro" id="IPR017946">
    <property type="entry name" value="PLC-like_Pdiesterase_TIM-brl"/>
</dbReference>
<dbReference type="OrthoDB" id="384721at2"/>
<evidence type="ECO:0000313" key="3">
    <source>
        <dbReference type="EMBL" id="SHJ47329.1"/>
    </source>
</evidence>
<feature type="transmembrane region" description="Helical" evidence="1">
    <location>
        <begin position="6"/>
        <end position="24"/>
    </location>
</feature>
<dbReference type="STRING" id="1121950.SAMN02745243_00682"/>
<keyword evidence="1" id="KW-0472">Membrane</keyword>
<accession>A0A1M6JKW0</accession>
<dbReference type="Gene3D" id="3.20.20.190">
    <property type="entry name" value="Phosphatidylinositol (PI) phosphodiesterase"/>
    <property type="match status" value="1"/>
</dbReference>
<organism evidence="3 4">
    <name type="scientific">Hespellia stercorisuis DSM 15480</name>
    <dbReference type="NCBI Taxonomy" id="1121950"/>
    <lineage>
        <taxon>Bacteria</taxon>
        <taxon>Bacillati</taxon>
        <taxon>Bacillota</taxon>
        <taxon>Clostridia</taxon>
        <taxon>Lachnospirales</taxon>
        <taxon>Lachnospiraceae</taxon>
        <taxon>Hespellia</taxon>
    </lineage>
</organism>
<reference evidence="3 4" key="1">
    <citation type="submission" date="2016-11" db="EMBL/GenBank/DDBJ databases">
        <authorList>
            <person name="Jaros S."/>
            <person name="Januszkiewicz K."/>
            <person name="Wedrychowicz H."/>
        </authorList>
    </citation>
    <scope>NUCLEOTIDE SEQUENCE [LARGE SCALE GENOMIC DNA]</scope>
    <source>
        <strain evidence="3 4">DSM 15480</strain>
    </source>
</reference>
<keyword evidence="1" id="KW-0812">Transmembrane</keyword>
<dbReference type="GO" id="GO:0006629">
    <property type="term" value="P:lipid metabolic process"/>
    <property type="evidence" value="ECO:0007669"/>
    <property type="project" value="InterPro"/>
</dbReference>
<dbReference type="PANTHER" id="PTHR46211:SF14">
    <property type="entry name" value="GLYCEROPHOSPHODIESTER PHOSPHODIESTERASE"/>
    <property type="match status" value="1"/>
</dbReference>
<dbReference type="PANTHER" id="PTHR46211">
    <property type="entry name" value="GLYCEROPHOSPHORYL DIESTER PHOSPHODIESTERASE"/>
    <property type="match status" value="1"/>
</dbReference>
<dbReference type="EMBL" id="FQZY01000009">
    <property type="protein sequence ID" value="SHJ47329.1"/>
    <property type="molecule type" value="Genomic_DNA"/>
</dbReference>
<dbReference type="PROSITE" id="PS51704">
    <property type="entry name" value="GP_PDE"/>
    <property type="match status" value="1"/>
</dbReference>
<keyword evidence="4" id="KW-1185">Reference proteome</keyword>
<dbReference type="InterPro" id="IPR030395">
    <property type="entry name" value="GP_PDE_dom"/>
</dbReference>
<gene>
    <name evidence="3" type="ORF">SAMN02745243_00682</name>
</gene>
<dbReference type="Proteomes" id="UP000184301">
    <property type="component" value="Unassembled WGS sequence"/>
</dbReference>